<comment type="caution">
    <text evidence="1">The sequence shown here is derived from an EMBL/GenBank/DDBJ whole genome shotgun (WGS) entry which is preliminary data.</text>
</comment>
<dbReference type="RefSeq" id="WP_285005285.1">
    <property type="nucleotide sequence ID" value="NZ_JARPXR010000005.1"/>
</dbReference>
<accession>A0AAJ2IS39</accession>
<sequence length="126" mass="14700">MLEDLYPQAVEAGIASTDFWSMTLDEIMVQVEANKKRHENSLREQAMFDYSQQRMAIYAFNDPKNFPKFEEAYPFLNKIEEEVKQAVSAADISKSQMLKDQEIMMQNAKAIKATRERKIINSKEVR</sequence>
<dbReference type="Proteomes" id="UP001262817">
    <property type="component" value="Unassembled WGS sequence"/>
</dbReference>
<evidence type="ECO:0000313" key="2">
    <source>
        <dbReference type="Proteomes" id="UP001262817"/>
    </source>
</evidence>
<protein>
    <submittedName>
        <fullName evidence="1">Uncharacterized protein</fullName>
    </submittedName>
</protein>
<organism evidence="1 2">
    <name type="scientific">Lactococcus petauri</name>
    <dbReference type="NCBI Taxonomy" id="1940789"/>
    <lineage>
        <taxon>Bacteria</taxon>
        <taxon>Bacillati</taxon>
        <taxon>Bacillota</taxon>
        <taxon>Bacilli</taxon>
        <taxon>Lactobacillales</taxon>
        <taxon>Streptococcaceae</taxon>
        <taxon>Lactococcus</taxon>
    </lineage>
</organism>
<proteinExistence type="predicted"/>
<dbReference type="AlphaFoldDB" id="A0AAJ2IS39"/>
<evidence type="ECO:0000313" key="1">
    <source>
        <dbReference type="EMBL" id="MDT2583568.1"/>
    </source>
</evidence>
<name>A0AAJ2IS39_9LACT</name>
<gene>
    <name evidence="1" type="ORF">P7D17_05505</name>
</gene>
<reference evidence="1" key="1">
    <citation type="submission" date="2023-03" db="EMBL/GenBank/DDBJ databases">
        <authorList>
            <person name="Shen W."/>
            <person name="Cai J."/>
        </authorList>
    </citation>
    <scope>NUCLEOTIDE SEQUENCE</scope>
    <source>
        <strain evidence="1">P86-2</strain>
    </source>
</reference>
<dbReference type="EMBL" id="JARPXR010000005">
    <property type="protein sequence ID" value="MDT2583568.1"/>
    <property type="molecule type" value="Genomic_DNA"/>
</dbReference>